<dbReference type="EMBL" id="FXBL01000004">
    <property type="protein sequence ID" value="SMH38812.1"/>
    <property type="molecule type" value="Genomic_DNA"/>
</dbReference>
<feature type="signal peptide" evidence="2">
    <location>
        <begin position="1"/>
        <end position="20"/>
    </location>
</feature>
<protein>
    <submittedName>
        <fullName evidence="3">Uncharacterized protein</fullName>
    </submittedName>
</protein>
<feature type="coiled-coil region" evidence="1">
    <location>
        <begin position="65"/>
        <end position="92"/>
    </location>
</feature>
<dbReference type="AlphaFoldDB" id="A0A1X7NMR1"/>
<evidence type="ECO:0000313" key="4">
    <source>
        <dbReference type="Proteomes" id="UP000193083"/>
    </source>
</evidence>
<keyword evidence="2" id="KW-0732">Signal</keyword>
<dbReference type="Proteomes" id="UP000193083">
    <property type="component" value="Unassembled WGS sequence"/>
</dbReference>
<keyword evidence="4" id="KW-1185">Reference proteome</keyword>
<gene>
    <name evidence="3" type="ORF">SAMN02982922_2099</name>
</gene>
<evidence type="ECO:0000256" key="2">
    <source>
        <dbReference type="SAM" id="SignalP"/>
    </source>
</evidence>
<evidence type="ECO:0000256" key="1">
    <source>
        <dbReference type="SAM" id="Coils"/>
    </source>
</evidence>
<evidence type="ECO:0000313" key="3">
    <source>
        <dbReference type="EMBL" id="SMH38812.1"/>
    </source>
</evidence>
<dbReference type="RefSeq" id="WP_085464112.1">
    <property type="nucleotide sequence ID" value="NZ_FXBL01000004.1"/>
</dbReference>
<accession>A0A1X7NMR1</accession>
<organism evidence="3 4">
    <name type="scientific">Mesorhizobium australicum</name>
    <dbReference type="NCBI Taxonomy" id="536018"/>
    <lineage>
        <taxon>Bacteria</taxon>
        <taxon>Pseudomonadati</taxon>
        <taxon>Pseudomonadota</taxon>
        <taxon>Alphaproteobacteria</taxon>
        <taxon>Hyphomicrobiales</taxon>
        <taxon>Phyllobacteriaceae</taxon>
        <taxon>Mesorhizobium</taxon>
    </lineage>
</organism>
<feature type="chain" id="PRO_5013276475" evidence="2">
    <location>
        <begin position="21"/>
        <end position="143"/>
    </location>
</feature>
<name>A0A1X7NMR1_9HYPH</name>
<keyword evidence="1" id="KW-0175">Coiled coil</keyword>
<reference evidence="4" key="1">
    <citation type="submission" date="2017-04" db="EMBL/GenBank/DDBJ databases">
        <authorList>
            <person name="Varghese N."/>
            <person name="Submissions S."/>
        </authorList>
    </citation>
    <scope>NUCLEOTIDE SEQUENCE [LARGE SCALE GENOMIC DNA]</scope>
    <source>
        <strain evidence="4">B5P</strain>
    </source>
</reference>
<sequence length="143" mass="16080">MRIARLAAFALAATIPAAVAQEAETRYTLEKTPDGYVRMDNRTGEMSVCTERAGQLVCRLAADERSAWQGEIDRLTRRLDEVEKRLGALEGSPTPQTALPSEEQFEQSLTFMERFFRRFIDIVKDLEAETDTAKPEAPSPQKT</sequence>
<proteinExistence type="predicted"/>
<dbReference type="OrthoDB" id="7870871at2"/>